<name>A0A1H1WWW4_9FLAO</name>
<reference evidence="6 7" key="1">
    <citation type="submission" date="2016-10" db="EMBL/GenBank/DDBJ databases">
        <authorList>
            <person name="Varghese N."/>
            <person name="Submissions S."/>
        </authorList>
    </citation>
    <scope>NUCLEOTIDE SEQUENCE [LARGE SCALE GENOMIC DNA]</scope>
    <source>
        <strain evidence="6 7">RHA_55</strain>
    </source>
</reference>
<dbReference type="Pfam" id="PF00561">
    <property type="entry name" value="Abhydrolase_1"/>
    <property type="match status" value="1"/>
</dbReference>
<proteinExistence type="inferred from homology"/>
<feature type="active site" description="Charge relay system" evidence="4">
    <location>
        <position position="296"/>
    </location>
</feature>
<keyword evidence="3" id="KW-0378">Hydrolase</keyword>
<dbReference type="RefSeq" id="WP_092447468.1">
    <property type="nucleotide sequence ID" value="NZ_LT629774.1"/>
</dbReference>
<dbReference type="InterPro" id="IPR012020">
    <property type="entry name" value="ABHD4"/>
</dbReference>
<evidence type="ECO:0000256" key="3">
    <source>
        <dbReference type="ARBA" id="ARBA00022801"/>
    </source>
</evidence>
<evidence type="ECO:0000256" key="2">
    <source>
        <dbReference type="ARBA" id="ARBA00022487"/>
    </source>
</evidence>
<dbReference type="GO" id="GO:0047372">
    <property type="term" value="F:monoacylglycerol lipase activity"/>
    <property type="evidence" value="ECO:0007669"/>
    <property type="project" value="TreeGrafter"/>
</dbReference>
<keyword evidence="7" id="KW-1185">Reference proteome</keyword>
<dbReference type="Gene3D" id="3.40.50.1820">
    <property type="entry name" value="alpha/beta hydrolase"/>
    <property type="match status" value="1"/>
</dbReference>
<dbReference type="AlphaFoldDB" id="A0A1H1WWW4"/>
<dbReference type="GO" id="GO:0034338">
    <property type="term" value="F:short-chain carboxylesterase activity"/>
    <property type="evidence" value="ECO:0007669"/>
    <property type="project" value="TreeGrafter"/>
</dbReference>
<evidence type="ECO:0000259" key="5">
    <source>
        <dbReference type="Pfam" id="PF00561"/>
    </source>
</evidence>
<evidence type="ECO:0000313" key="7">
    <source>
        <dbReference type="Proteomes" id="UP000198963"/>
    </source>
</evidence>
<comment type="similarity">
    <text evidence="1">Belongs to the AB hydrolase superfamily. AB hydrolase 4 family.</text>
</comment>
<dbReference type="STRING" id="1249933.SAMN04489797_3024"/>
<dbReference type="EMBL" id="LT629774">
    <property type="protein sequence ID" value="SDT01585.1"/>
    <property type="molecule type" value="Genomic_DNA"/>
</dbReference>
<dbReference type="InterPro" id="IPR000952">
    <property type="entry name" value="AB_hydrolase_4_CS"/>
</dbReference>
<dbReference type="PANTHER" id="PTHR10794:SF94">
    <property type="entry name" value="ESTERASE YHET-RELATED"/>
    <property type="match status" value="1"/>
</dbReference>
<dbReference type="PROSITE" id="PS01133">
    <property type="entry name" value="UPF0017"/>
    <property type="match status" value="1"/>
</dbReference>
<organism evidence="6 7">
    <name type="scientific">Winogradskyella sediminis</name>
    <dbReference type="NCBI Taxonomy" id="1382466"/>
    <lineage>
        <taxon>Bacteria</taxon>
        <taxon>Pseudomonadati</taxon>
        <taxon>Bacteroidota</taxon>
        <taxon>Flavobacteriia</taxon>
        <taxon>Flavobacteriales</taxon>
        <taxon>Flavobacteriaceae</taxon>
        <taxon>Winogradskyella</taxon>
    </lineage>
</organism>
<keyword evidence="2" id="KW-0719">Serine esterase</keyword>
<dbReference type="Proteomes" id="UP000198963">
    <property type="component" value="Chromosome I"/>
</dbReference>
<feature type="active site" description="Charge relay system" evidence="4">
    <location>
        <position position="141"/>
    </location>
</feature>
<feature type="active site" description="Charge relay system" evidence="4">
    <location>
        <position position="267"/>
    </location>
</feature>
<protein>
    <recommendedName>
        <fullName evidence="5">AB hydrolase-1 domain-containing protein</fullName>
    </recommendedName>
</protein>
<evidence type="ECO:0000313" key="6">
    <source>
        <dbReference type="EMBL" id="SDT01585.1"/>
    </source>
</evidence>
<accession>A0A1H1WWW4</accession>
<dbReference type="SUPFAM" id="SSF53474">
    <property type="entry name" value="alpha/beta-Hydrolases"/>
    <property type="match status" value="1"/>
</dbReference>
<feature type="domain" description="AB hydrolase-1" evidence="5">
    <location>
        <begin position="62"/>
        <end position="301"/>
    </location>
</feature>
<dbReference type="InterPro" id="IPR029058">
    <property type="entry name" value="AB_hydrolase_fold"/>
</dbReference>
<evidence type="ECO:0000256" key="4">
    <source>
        <dbReference type="PIRSR" id="PIRSR005211-1"/>
    </source>
</evidence>
<dbReference type="PIRSF" id="PIRSF005211">
    <property type="entry name" value="Ab_hydro_YheT"/>
    <property type="match status" value="1"/>
</dbReference>
<sequence length="322" mass="36258">MPVIESTYKPPFWAKKSFVSTVFSGLARSVKGVEQTRERITLPDTDFLDLDWSYAQQKSNKVIILLHGLEGSAQRPYITGTAKLFNDHNIDACAVNFRGCSGEPNLLFRSYHSGATEDLEVVVQHVLSKGQYDEIYIKGISLGANMVLKYVGEGRELPIELKSVIAVSTPCDLKGSCDELLSLKNKHYAIRFLAHLKEKLKPKLEQFPNDLSLADFNAIKTLKNFDDVYTSKAHGFKNALDYYEKASCLQFLPNIKVPSLIINALNDSFLSAECYPVKEAKQNSNLFLEMPKYGGHVGLVDKKNVYYNEKRALEFVREVQVS</sequence>
<gene>
    <name evidence="6" type="ORF">SAMN04489797_3024</name>
</gene>
<evidence type="ECO:0000256" key="1">
    <source>
        <dbReference type="ARBA" id="ARBA00010884"/>
    </source>
</evidence>
<dbReference type="PANTHER" id="PTHR10794">
    <property type="entry name" value="ABHYDROLASE DOMAIN-CONTAINING PROTEIN"/>
    <property type="match status" value="1"/>
</dbReference>
<dbReference type="InterPro" id="IPR000073">
    <property type="entry name" value="AB_hydrolase_1"/>
</dbReference>
<dbReference type="InterPro" id="IPR050960">
    <property type="entry name" value="AB_hydrolase_4_sf"/>
</dbReference>